<feature type="compositionally biased region" description="Low complexity" evidence="1">
    <location>
        <begin position="758"/>
        <end position="771"/>
    </location>
</feature>
<feature type="compositionally biased region" description="Polar residues" evidence="1">
    <location>
        <begin position="802"/>
        <end position="814"/>
    </location>
</feature>
<feature type="compositionally biased region" description="Polar residues" evidence="1">
    <location>
        <begin position="26"/>
        <end position="41"/>
    </location>
</feature>
<feature type="compositionally biased region" description="Polar residues" evidence="1">
    <location>
        <begin position="287"/>
        <end position="298"/>
    </location>
</feature>
<feature type="compositionally biased region" description="Basic and acidic residues" evidence="1">
    <location>
        <begin position="822"/>
        <end position="836"/>
    </location>
</feature>
<evidence type="ECO:0008006" key="4">
    <source>
        <dbReference type="Google" id="ProtNLM"/>
    </source>
</evidence>
<comment type="caution">
    <text evidence="2">The sequence shown here is derived from an EMBL/GenBank/DDBJ whole genome shotgun (WGS) entry which is preliminary data.</text>
</comment>
<feature type="compositionally biased region" description="Polar residues" evidence="1">
    <location>
        <begin position="547"/>
        <end position="567"/>
    </location>
</feature>
<feature type="compositionally biased region" description="Basic and acidic residues" evidence="1">
    <location>
        <begin position="313"/>
        <end position="326"/>
    </location>
</feature>
<feature type="region of interest" description="Disordered" evidence="1">
    <location>
        <begin position="26"/>
        <end position="168"/>
    </location>
</feature>
<keyword evidence="3" id="KW-1185">Reference proteome</keyword>
<feature type="region of interest" description="Disordered" evidence="1">
    <location>
        <begin position="603"/>
        <end position="626"/>
    </location>
</feature>
<dbReference type="OrthoDB" id="3897620at2759"/>
<dbReference type="AlphaFoldDB" id="A0A4U0X9Z5"/>
<feature type="compositionally biased region" description="Basic and acidic residues" evidence="1">
    <location>
        <begin position="44"/>
        <end position="61"/>
    </location>
</feature>
<feature type="region of interest" description="Disordered" evidence="1">
    <location>
        <begin position="192"/>
        <end position="211"/>
    </location>
</feature>
<reference evidence="2 3" key="1">
    <citation type="submission" date="2017-03" db="EMBL/GenBank/DDBJ databases">
        <title>Genomes of endolithic fungi from Antarctica.</title>
        <authorList>
            <person name="Coleine C."/>
            <person name="Masonjones S."/>
            <person name="Stajich J.E."/>
        </authorList>
    </citation>
    <scope>NUCLEOTIDE SEQUENCE [LARGE SCALE GENOMIC DNA]</scope>
    <source>
        <strain evidence="2 3">CCFEE 5184</strain>
    </source>
</reference>
<sequence>MSTVQELPLDSPTVPSRFLFKSFASTAYSEDSGHGRSSSAPTEIARDEEVSPKGVEEEMASKKSPVWMNRQAAASTQILHGLGLDVPSGSTEEPTLRSPPAKRGLKQKPNLRVNIKPAQQPDRPPPPPPKSPRHSHKTSVHSQNASFHSRSSSAQSRTSSQASSRASSPIAIAQSVAYQPIKPIFVNRTVTARQSPASSDTAAPNTTSAEVRARDAMISSMAERGRQIKASLRKPIPQLPPQDPPAVWVAPTSRYSTVPPIEEPSAEGERTPKAVALFPKLRKPATTYLNPAASSSSLVVPGKDSNNIPPPTPRKDSFHMQKRSDESTGQQSVTRRTSTSAPTIQPFMPPNARANNPTMQHTAQPAAPARDPPQRPESRQSTAALLDPSAARSETPTPELSNRSLTPEPGASSRSNRQSRVDRPTPELPFRSATPDMASGAPEDPSETLRGLARQTEALHARYTSLRSDRQKLSMSIVSSLREQKPGPQYVNTLLDQHLSLAAINSSMDICFAKLKSLDCRKEEAMTAIIAQQAAKRRHEKLKQAAITRSHSSLRSGAESGRSTPEPTSEAVKAKTSASKLRKDSVHPDPLVLIPNEASQAHDAGAVGCSGNSHNRQESESSEASYKRLTAIQSPLERFVNAKGDEISSSDVEAAPPKKIRIKGAKAAKILGLMTEVVGARPGSPGITLPDRPEPDLTTTMLAPSPCGNNLAIEVHIPLSPFHMVLPPPSPAPTSPLPTPPSGTSPLRPAPLSRKASVESASDASGTSSTTKMTSDAPADSQRTDAPRVASSVGAHDAAADSPTTESPSCTASVADSAADGTEAHAPHEEKEEEPMGLKSARRGLLQTIQVFVDDEILDYYHNGGKK</sequence>
<feature type="compositionally biased region" description="Polar residues" evidence="1">
    <location>
        <begin position="353"/>
        <end position="362"/>
    </location>
</feature>
<feature type="region of interest" description="Disordered" evidence="1">
    <location>
        <begin position="730"/>
        <end position="841"/>
    </location>
</feature>
<dbReference type="STRING" id="329884.A0A4U0X9Z5"/>
<gene>
    <name evidence="2" type="ORF">B0A55_06696</name>
</gene>
<feature type="compositionally biased region" description="Polar residues" evidence="1">
    <location>
        <begin position="392"/>
        <end position="405"/>
    </location>
</feature>
<feature type="compositionally biased region" description="Polar residues" evidence="1">
    <location>
        <begin position="327"/>
        <end position="343"/>
    </location>
</feature>
<feature type="region of interest" description="Disordered" evidence="1">
    <location>
        <begin position="540"/>
        <end position="590"/>
    </location>
</feature>
<protein>
    <recommendedName>
        <fullName evidence="4">Up-regulated during septation protein 1 domain-containing protein</fullName>
    </recommendedName>
</protein>
<feature type="region of interest" description="Disordered" evidence="1">
    <location>
        <begin position="283"/>
        <end position="448"/>
    </location>
</feature>
<evidence type="ECO:0000313" key="3">
    <source>
        <dbReference type="Proteomes" id="UP000309340"/>
    </source>
</evidence>
<organism evidence="2 3">
    <name type="scientific">Friedmanniomyces simplex</name>
    <dbReference type="NCBI Taxonomy" id="329884"/>
    <lineage>
        <taxon>Eukaryota</taxon>
        <taxon>Fungi</taxon>
        <taxon>Dikarya</taxon>
        <taxon>Ascomycota</taxon>
        <taxon>Pezizomycotina</taxon>
        <taxon>Dothideomycetes</taxon>
        <taxon>Dothideomycetidae</taxon>
        <taxon>Mycosphaerellales</taxon>
        <taxon>Teratosphaeriaceae</taxon>
        <taxon>Friedmanniomyces</taxon>
    </lineage>
</organism>
<dbReference type="Proteomes" id="UP000309340">
    <property type="component" value="Unassembled WGS sequence"/>
</dbReference>
<feature type="compositionally biased region" description="Pro residues" evidence="1">
    <location>
        <begin position="730"/>
        <end position="743"/>
    </location>
</feature>
<feature type="compositionally biased region" description="Low complexity" evidence="1">
    <location>
        <begin position="142"/>
        <end position="168"/>
    </location>
</feature>
<dbReference type="EMBL" id="NAJQ01000307">
    <property type="protein sequence ID" value="TKA72486.1"/>
    <property type="molecule type" value="Genomic_DNA"/>
</dbReference>
<evidence type="ECO:0000256" key="1">
    <source>
        <dbReference type="SAM" id="MobiDB-lite"/>
    </source>
</evidence>
<feature type="compositionally biased region" description="Polar residues" evidence="1">
    <location>
        <begin position="192"/>
        <end position="209"/>
    </location>
</feature>
<evidence type="ECO:0000313" key="2">
    <source>
        <dbReference type="EMBL" id="TKA72486.1"/>
    </source>
</evidence>
<name>A0A4U0X9Z5_9PEZI</name>
<accession>A0A4U0X9Z5</accession>
<proteinExistence type="predicted"/>